<dbReference type="GO" id="GO:0046872">
    <property type="term" value="F:metal ion binding"/>
    <property type="evidence" value="ECO:0007669"/>
    <property type="project" value="UniProtKB-KW"/>
</dbReference>
<keyword evidence="12" id="KW-1185">Reference proteome</keyword>
<name>A0A917MK81_9HYPH</name>
<evidence type="ECO:0000256" key="8">
    <source>
        <dbReference type="SAM" id="MobiDB-lite"/>
    </source>
</evidence>
<evidence type="ECO:0000256" key="6">
    <source>
        <dbReference type="ARBA" id="ARBA00023049"/>
    </source>
</evidence>
<dbReference type="GO" id="GO:0016020">
    <property type="term" value="C:membrane"/>
    <property type="evidence" value="ECO:0007669"/>
    <property type="project" value="TreeGrafter"/>
</dbReference>
<accession>A0A917MK81</accession>
<keyword evidence="5" id="KW-0862">Zinc</keyword>
<dbReference type="PROSITE" id="PS50005">
    <property type="entry name" value="TPR"/>
    <property type="match status" value="1"/>
</dbReference>
<dbReference type="GO" id="GO:0051603">
    <property type="term" value="P:proteolysis involved in protein catabolic process"/>
    <property type="evidence" value="ECO:0007669"/>
    <property type="project" value="TreeGrafter"/>
</dbReference>
<evidence type="ECO:0000313" key="12">
    <source>
        <dbReference type="Proteomes" id="UP000603912"/>
    </source>
</evidence>
<keyword evidence="6" id="KW-0482">Metalloprotease</keyword>
<comment type="caution">
    <text evidence="11">The sequence shown here is derived from an EMBL/GenBank/DDBJ whole genome shotgun (WGS) entry which is preliminary data.</text>
</comment>
<evidence type="ECO:0000256" key="7">
    <source>
        <dbReference type="PROSITE-ProRule" id="PRU00339"/>
    </source>
</evidence>
<feature type="domain" description="Peptidase M48" evidence="10">
    <location>
        <begin position="33"/>
        <end position="233"/>
    </location>
</feature>
<dbReference type="Proteomes" id="UP000603912">
    <property type="component" value="Unassembled WGS sequence"/>
</dbReference>
<evidence type="ECO:0000259" key="10">
    <source>
        <dbReference type="Pfam" id="PF01435"/>
    </source>
</evidence>
<evidence type="ECO:0000256" key="3">
    <source>
        <dbReference type="ARBA" id="ARBA00022723"/>
    </source>
</evidence>
<proteinExistence type="predicted"/>
<keyword evidence="4" id="KW-0378">Hydrolase</keyword>
<dbReference type="GO" id="GO:0004222">
    <property type="term" value="F:metalloendopeptidase activity"/>
    <property type="evidence" value="ECO:0007669"/>
    <property type="project" value="InterPro"/>
</dbReference>
<dbReference type="PANTHER" id="PTHR22726:SF1">
    <property type="entry name" value="METALLOENDOPEPTIDASE OMA1, MITOCHONDRIAL"/>
    <property type="match status" value="1"/>
</dbReference>
<keyword evidence="3" id="KW-0479">Metal-binding</keyword>
<reference evidence="11" key="1">
    <citation type="journal article" date="2014" name="Int. J. Syst. Evol. Microbiol.">
        <title>Complete genome sequence of Corynebacterium casei LMG S-19264T (=DSM 44701T), isolated from a smear-ripened cheese.</title>
        <authorList>
            <consortium name="US DOE Joint Genome Institute (JGI-PGF)"/>
            <person name="Walter F."/>
            <person name="Albersmeier A."/>
            <person name="Kalinowski J."/>
            <person name="Ruckert C."/>
        </authorList>
    </citation>
    <scope>NUCLEOTIDE SEQUENCE</scope>
    <source>
        <strain evidence="11">CGMCC 1.12214</strain>
    </source>
</reference>
<dbReference type="SUPFAM" id="SSF48452">
    <property type="entry name" value="TPR-like"/>
    <property type="match status" value="1"/>
</dbReference>
<evidence type="ECO:0000256" key="4">
    <source>
        <dbReference type="ARBA" id="ARBA00022801"/>
    </source>
</evidence>
<feature type="signal peptide" evidence="9">
    <location>
        <begin position="1"/>
        <end position="23"/>
    </location>
</feature>
<feature type="chain" id="PRO_5037272169" description="Peptidase M48 domain-containing protein" evidence="9">
    <location>
        <begin position="24"/>
        <end position="455"/>
    </location>
</feature>
<comment type="cofactor">
    <cofactor evidence="1">
        <name>Zn(2+)</name>
        <dbReference type="ChEBI" id="CHEBI:29105"/>
    </cofactor>
</comment>
<dbReference type="Gene3D" id="1.25.40.10">
    <property type="entry name" value="Tetratricopeptide repeat domain"/>
    <property type="match status" value="1"/>
</dbReference>
<dbReference type="Pfam" id="PF01435">
    <property type="entry name" value="Peptidase_M48"/>
    <property type="match status" value="1"/>
</dbReference>
<dbReference type="EMBL" id="BMES01000002">
    <property type="protein sequence ID" value="GGH22383.1"/>
    <property type="molecule type" value="Genomic_DNA"/>
</dbReference>
<dbReference type="Gene3D" id="3.30.2010.10">
    <property type="entry name" value="Metalloproteases ('zincins'), catalytic domain"/>
    <property type="match status" value="1"/>
</dbReference>
<dbReference type="CDD" id="cd07324">
    <property type="entry name" value="M48C_Oma1-like"/>
    <property type="match status" value="1"/>
</dbReference>
<organism evidence="11 12">
    <name type="scientific">Alsobacter metallidurans</name>
    <dbReference type="NCBI Taxonomy" id="340221"/>
    <lineage>
        <taxon>Bacteria</taxon>
        <taxon>Pseudomonadati</taxon>
        <taxon>Pseudomonadota</taxon>
        <taxon>Alphaproteobacteria</taxon>
        <taxon>Hyphomicrobiales</taxon>
        <taxon>Alsobacteraceae</taxon>
        <taxon>Alsobacter</taxon>
    </lineage>
</organism>
<feature type="repeat" description="TPR" evidence="7">
    <location>
        <begin position="315"/>
        <end position="348"/>
    </location>
</feature>
<dbReference type="PANTHER" id="PTHR22726">
    <property type="entry name" value="METALLOENDOPEPTIDASE OMA1"/>
    <property type="match status" value="1"/>
</dbReference>
<reference evidence="11" key="2">
    <citation type="submission" date="2020-09" db="EMBL/GenBank/DDBJ databases">
        <authorList>
            <person name="Sun Q."/>
            <person name="Zhou Y."/>
        </authorList>
    </citation>
    <scope>NUCLEOTIDE SEQUENCE</scope>
    <source>
        <strain evidence="11">CGMCC 1.12214</strain>
    </source>
</reference>
<protein>
    <recommendedName>
        <fullName evidence="10">Peptidase M48 domain-containing protein</fullName>
    </recommendedName>
</protein>
<evidence type="ECO:0000256" key="1">
    <source>
        <dbReference type="ARBA" id="ARBA00001947"/>
    </source>
</evidence>
<gene>
    <name evidence="11" type="ORF">GCM10007036_27370</name>
</gene>
<dbReference type="InterPro" id="IPR011990">
    <property type="entry name" value="TPR-like_helical_dom_sf"/>
</dbReference>
<evidence type="ECO:0000313" key="11">
    <source>
        <dbReference type="EMBL" id="GGH22383.1"/>
    </source>
</evidence>
<feature type="region of interest" description="Disordered" evidence="8">
    <location>
        <begin position="428"/>
        <end position="455"/>
    </location>
</feature>
<dbReference type="InterPro" id="IPR051156">
    <property type="entry name" value="Mito/Outer_Membr_Metalloprot"/>
</dbReference>
<keyword evidence="2" id="KW-0645">Protease</keyword>
<sequence>MRRGVVSLAVAAAMAFQPIAASAQQARAGVIRDAEVEALLRDYATPVFGAAGIRKGSVQIVLIGDRSFNAFVADGRRMFVNVGAIMDAKTPNEMIGVIAHESGHIAGGHLQRLREQLANAQILAIVGMLLGVGGAAAGMASRDRVGNAGGGAMGIALGSQELVKRSLLAYQRSEEQAADLMALRFLQAIRQSPKGMLDTFQRFNQDAMFKTASVDPYLVSHPMPNERIANLERLAAKSPFLDVKDPPALQFRHDMARAKLFGFTAKAEEVGRRYPPSDMTRPARYARAIIAYRYKRLPEALSQVDALIREDSGNPYLWELKGQVLLEFGRAAEAIPLLRKAVSLAPSAGPIRTLLGQALVATESKAGAAEAVRELSNAVQREPEWAEGWHHLSRAYGLKGDEGMAAYAAAQAYFYSGDYNAAATQATRAKEKLPPNSPGWIKADDLLNTRPPQTP</sequence>
<keyword evidence="9" id="KW-0732">Signal</keyword>
<dbReference type="Pfam" id="PF14559">
    <property type="entry name" value="TPR_19"/>
    <property type="match status" value="1"/>
</dbReference>
<dbReference type="InterPro" id="IPR019734">
    <property type="entry name" value="TPR_rpt"/>
</dbReference>
<evidence type="ECO:0000256" key="9">
    <source>
        <dbReference type="SAM" id="SignalP"/>
    </source>
</evidence>
<evidence type="ECO:0000256" key="5">
    <source>
        <dbReference type="ARBA" id="ARBA00022833"/>
    </source>
</evidence>
<evidence type="ECO:0000256" key="2">
    <source>
        <dbReference type="ARBA" id="ARBA00022670"/>
    </source>
</evidence>
<dbReference type="AlphaFoldDB" id="A0A917MK81"/>
<keyword evidence="7" id="KW-0802">TPR repeat</keyword>
<dbReference type="InterPro" id="IPR001915">
    <property type="entry name" value="Peptidase_M48"/>
</dbReference>